<evidence type="ECO:0000256" key="1">
    <source>
        <dbReference type="ARBA" id="ARBA00022857"/>
    </source>
</evidence>
<dbReference type="Pfam" id="PF00107">
    <property type="entry name" value="ADH_zinc_N"/>
    <property type="match status" value="1"/>
</dbReference>
<keyword evidence="2" id="KW-0560">Oxidoreductase</keyword>
<feature type="domain" description="Enoyl reductase (ER)" evidence="3">
    <location>
        <begin position="10"/>
        <end position="321"/>
    </location>
</feature>
<dbReference type="Gene3D" id="3.90.180.10">
    <property type="entry name" value="Medium-chain alcohol dehydrogenases, catalytic domain"/>
    <property type="match status" value="1"/>
</dbReference>
<evidence type="ECO:0000313" key="5">
    <source>
        <dbReference type="Proteomes" id="UP001321492"/>
    </source>
</evidence>
<evidence type="ECO:0000256" key="2">
    <source>
        <dbReference type="ARBA" id="ARBA00023002"/>
    </source>
</evidence>
<keyword evidence="1" id="KW-0521">NADP</keyword>
<dbReference type="InterPro" id="IPR013154">
    <property type="entry name" value="ADH-like_N"/>
</dbReference>
<gene>
    <name evidence="4" type="ORF">QNA08_01220</name>
</gene>
<dbReference type="CDD" id="cd05286">
    <property type="entry name" value="QOR2"/>
    <property type="match status" value="1"/>
</dbReference>
<dbReference type="RefSeq" id="WP_283738860.1">
    <property type="nucleotide sequence ID" value="NZ_JASJEV010000001.1"/>
</dbReference>
<dbReference type="InterPro" id="IPR047618">
    <property type="entry name" value="QOR-like"/>
</dbReference>
<evidence type="ECO:0000259" key="3">
    <source>
        <dbReference type="SMART" id="SM00829"/>
    </source>
</evidence>
<keyword evidence="5" id="KW-1185">Reference proteome</keyword>
<dbReference type="PANTHER" id="PTHR48106">
    <property type="entry name" value="QUINONE OXIDOREDUCTASE PIG3-RELATED"/>
    <property type="match status" value="1"/>
</dbReference>
<dbReference type="Proteomes" id="UP001321492">
    <property type="component" value="Unassembled WGS sequence"/>
</dbReference>
<organism evidence="4 5">
    <name type="scientific">Chelatococcus albus</name>
    <dbReference type="NCBI Taxonomy" id="3047466"/>
    <lineage>
        <taxon>Bacteria</taxon>
        <taxon>Pseudomonadati</taxon>
        <taxon>Pseudomonadota</taxon>
        <taxon>Alphaproteobacteria</taxon>
        <taxon>Hyphomicrobiales</taxon>
        <taxon>Chelatococcaceae</taxon>
        <taxon>Chelatococcus</taxon>
    </lineage>
</organism>
<dbReference type="SUPFAM" id="SSF51735">
    <property type="entry name" value="NAD(P)-binding Rossmann-fold domains"/>
    <property type="match status" value="1"/>
</dbReference>
<dbReference type="InterPro" id="IPR002364">
    <property type="entry name" value="Quin_OxRdtase/zeta-crystal_CS"/>
</dbReference>
<accession>A0ABT7AE41</accession>
<dbReference type="Pfam" id="PF08240">
    <property type="entry name" value="ADH_N"/>
    <property type="match status" value="1"/>
</dbReference>
<reference evidence="4 5" key="1">
    <citation type="submission" date="2023-05" db="EMBL/GenBank/DDBJ databases">
        <title>Chelatococcus sp. nov., a moderately thermophilic bacterium isolated from hot spring microbial mat.</title>
        <authorList>
            <person name="Hu C.-J."/>
            <person name="Li W.-J."/>
        </authorList>
    </citation>
    <scope>NUCLEOTIDE SEQUENCE [LARGE SCALE GENOMIC DNA]</scope>
    <source>
        <strain evidence="4 5">SYSU G07232</strain>
    </source>
</reference>
<dbReference type="SUPFAM" id="SSF50129">
    <property type="entry name" value="GroES-like"/>
    <property type="match status" value="1"/>
</dbReference>
<protein>
    <submittedName>
        <fullName evidence="4">Quinone oxidoreductase</fullName>
    </submittedName>
</protein>
<dbReference type="PROSITE" id="PS01162">
    <property type="entry name" value="QOR_ZETA_CRYSTAL"/>
    <property type="match status" value="1"/>
</dbReference>
<dbReference type="InterPro" id="IPR011032">
    <property type="entry name" value="GroES-like_sf"/>
</dbReference>
<dbReference type="NCBIfam" id="NF008024">
    <property type="entry name" value="PRK10754.1"/>
    <property type="match status" value="1"/>
</dbReference>
<dbReference type="InterPro" id="IPR036291">
    <property type="entry name" value="NAD(P)-bd_dom_sf"/>
</dbReference>
<dbReference type="InterPro" id="IPR013149">
    <property type="entry name" value="ADH-like_C"/>
</dbReference>
<dbReference type="InterPro" id="IPR020843">
    <property type="entry name" value="ER"/>
</dbReference>
<sequence length="326" mass="34516">MKAIRVHRYGGPEVLSYEDVEAELPGAGEVRVRNRAIGLNYIDTYYRTGAYAVPALPFVPGNEGAGEVVSVGEGVTGFAPGDRVAYAATLGAYAEERNVPAHFLVKLPDAIDFDTGAAMMLKGLTAQYLLRRTFRVERGQTILVHAAAGGVGLIACQWAKHLGATVIGTVGSAAKADLARASGCDHVILYREEDFAARVKEITRGEGCDVVYDGVGKATFPASLDCLKPFGMFVSFGSASGAIDAFNIGLLAQKGSLYATRPTLFTHLARRENVLAMSEDLFGVVASGAVKIEIHARYPLKDAAEAHRLLESRATTGATVLVPQAA</sequence>
<proteinExistence type="predicted"/>
<dbReference type="EMBL" id="JASJEV010000001">
    <property type="protein sequence ID" value="MDJ1156866.1"/>
    <property type="molecule type" value="Genomic_DNA"/>
</dbReference>
<comment type="caution">
    <text evidence="4">The sequence shown here is derived from an EMBL/GenBank/DDBJ whole genome shotgun (WGS) entry which is preliminary data.</text>
</comment>
<name>A0ABT7AE41_9HYPH</name>
<dbReference type="SMART" id="SM00829">
    <property type="entry name" value="PKS_ER"/>
    <property type="match status" value="1"/>
</dbReference>
<evidence type="ECO:0000313" key="4">
    <source>
        <dbReference type="EMBL" id="MDJ1156866.1"/>
    </source>
</evidence>
<dbReference type="PANTHER" id="PTHR48106:SF13">
    <property type="entry name" value="QUINONE OXIDOREDUCTASE-RELATED"/>
    <property type="match status" value="1"/>
</dbReference>
<dbReference type="Gene3D" id="3.40.50.720">
    <property type="entry name" value="NAD(P)-binding Rossmann-like Domain"/>
    <property type="match status" value="1"/>
</dbReference>